<dbReference type="GO" id="GO:0060567">
    <property type="term" value="P:negative regulation of termination of DNA-templated transcription"/>
    <property type="evidence" value="ECO:0007669"/>
    <property type="project" value="InterPro"/>
</dbReference>
<keyword evidence="3" id="KW-0238">DNA-binding</keyword>
<dbReference type="GO" id="GO:0003677">
    <property type="term" value="F:DNA binding"/>
    <property type="evidence" value="ECO:0007669"/>
    <property type="project" value="UniProtKB-KW"/>
</dbReference>
<dbReference type="AlphaFoldDB" id="A0A806JA00"/>
<dbReference type="Proteomes" id="UP000014672">
    <property type="component" value="Chromosome"/>
</dbReference>
<protein>
    <recommendedName>
        <fullName evidence="7">Antitermination protein</fullName>
    </recommendedName>
</protein>
<sequence>MADKLLEEPKQVWIENLLNLWGEWAFSGLDFESRMNMLARLMLQAEPSRISKPVREMCDDELGLVISSVIGYCIKNPCPQDYKYLEAKYVYGLSVYAIAKYQWEKDKSKTLRTWQRKVGESIKASEWVVAKFLDLAIKNHKSGAVIFPRNEFQAVTH</sequence>
<keyword evidence="4" id="KW-0804">Transcription</keyword>
<gene>
    <name evidence="5" type="ORF">K756_05690</name>
</gene>
<organism evidence="5 6">
    <name type="scientific">Glaesserella parasuis ZJ0906</name>
    <dbReference type="NCBI Taxonomy" id="1322346"/>
    <lineage>
        <taxon>Bacteria</taxon>
        <taxon>Pseudomonadati</taxon>
        <taxon>Pseudomonadota</taxon>
        <taxon>Gammaproteobacteria</taxon>
        <taxon>Pasteurellales</taxon>
        <taxon>Pasteurellaceae</taxon>
        <taxon>Glaesserella</taxon>
    </lineage>
</organism>
<dbReference type="Pfam" id="PF06530">
    <property type="entry name" value="Phage_antitermQ"/>
    <property type="match status" value="1"/>
</dbReference>
<evidence type="ECO:0000313" key="5">
    <source>
        <dbReference type="EMBL" id="AGO16328.1"/>
    </source>
</evidence>
<evidence type="ECO:0000256" key="3">
    <source>
        <dbReference type="ARBA" id="ARBA00023125"/>
    </source>
</evidence>
<dbReference type="EMBL" id="CP005384">
    <property type="protein sequence ID" value="AGO16328.1"/>
    <property type="molecule type" value="Genomic_DNA"/>
</dbReference>
<dbReference type="KEGG" id="hpaz:K756_05690"/>
<evidence type="ECO:0000256" key="4">
    <source>
        <dbReference type="ARBA" id="ARBA00023163"/>
    </source>
</evidence>
<accession>A0A806JA00</accession>
<dbReference type="InterPro" id="IPR010534">
    <property type="entry name" value="Phage_933W_GpQ"/>
</dbReference>
<evidence type="ECO:0000256" key="2">
    <source>
        <dbReference type="ARBA" id="ARBA00023015"/>
    </source>
</evidence>
<evidence type="ECO:0008006" key="7">
    <source>
        <dbReference type="Google" id="ProtNLM"/>
    </source>
</evidence>
<name>A0A806JA00_GLAPU</name>
<keyword evidence="2" id="KW-0805">Transcription regulation</keyword>
<comment type="similarity">
    <text evidence="1">Belongs to the phage antitermination Q type 1 family.</text>
</comment>
<proteinExistence type="inferred from homology"/>
<evidence type="ECO:0000313" key="6">
    <source>
        <dbReference type="Proteomes" id="UP000014672"/>
    </source>
</evidence>
<evidence type="ECO:0000256" key="1">
    <source>
        <dbReference type="ARBA" id="ARBA00010234"/>
    </source>
</evidence>
<reference evidence="5 6" key="1">
    <citation type="journal article" date="2013" name="PLoS ONE">
        <title>Complete Genome Analysis of a Haemophilus parasuis Serovar 12 Strain from China.</title>
        <authorList>
            <person name="Li Y."/>
            <person name="Kwok A.H."/>
            <person name="Jiang J."/>
            <person name="Zou Y."/>
            <person name="Zheng F."/>
            <person name="Chen P."/>
            <person name="Hou C."/>
            <person name="Leung F.C."/>
            <person name="Jiang P."/>
        </authorList>
    </citation>
    <scope>NUCLEOTIDE SEQUENCE [LARGE SCALE GENOMIC DNA]</scope>
    <source>
        <strain evidence="5 6">ZJ0906</strain>
    </source>
</reference>